<dbReference type="Pfam" id="PF13439">
    <property type="entry name" value="Glyco_transf_4"/>
    <property type="match status" value="1"/>
</dbReference>
<protein>
    <submittedName>
        <fullName evidence="4">Glycosyltransferase</fullName>
    </submittedName>
</protein>
<sequence length="677" mass="76742">MNKLFCFGLGFTGENVANYFIQHNWQVYGTIRKERSLNPNITVLKYDPQAKLNDLKDYLSETDILLISIAPDGMGDVVLNNNFDDITVLLKNGIKRVIYLSTTAVYGDAEGKEIDENFPVNPNSQRARNRIKAERQWINLCKEYGIPCNVLRLSGIYGRGRNQIKNLLNGNAKRIIKKGQIFNRIHVEDITNIVFALSNSRLASEVFNVSDDLPSPPQDVVEYAADLLSVTPPDAISFENAKLSNMAKSFYSETKRIKNTKIKNILNIQLKYSSYKQGLEEIVNLKNNKTKFGILQVAPSIDSGGAEQTCIEIGRELNINGFVSYLASSGGRLKGEYEKGGNIHINLPLNSKNPLIIIMNIVSLIYTIKKYNISLVHARSRAPAISAYFASKLMKVHFLTTYHGIYSEKSLFKRKYNQFMVRGQLTIANSNYTKQIIQERYALPDNQISIIHRGVDTEKFNIKSIKSNYIDQIRKEYFLENSKIILLPGRVTKWKGHELAIEAFRKLNSNSNLSLKLIFAGENKKHESHTKKLKKLIVDYGLENDIKFLGHIKDIPSIMYLSDIVLCPSVEPEAFGRVIAESLAMGKIVIASDIGPVREIINKNDEDDPDNYNGYLFKSGDSSDLYKKIEKALNLNPKQIQNLSLRAVDSIIEKFTIKKMCEKTIRIYASLLNKNVR</sequence>
<keyword evidence="4" id="KW-0808">Transferase</keyword>
<dbReference type="EMBL" id="QOQD01000018">
    <property type="protein sequence ID" value="RCL72032.1"/>
    <property type="molecule type" value="Genomic_DNA"/>
</dbReference>
<dbReference type="Gene3D" id="3.40.50.720">
    <property type="entry name" value="NAD(P)-binding Rossmann-like Domain"/>
    <property type="match status" value="1"/>
</dbReference>
<reference evidence="4 5" key="1">
    <citation type="journal article" date="2018" name="Microbiome">
        <title>Fine metagenomic profile of the Mediterranean stratified and mixed water columns revealed by assembly and recruitment.</title>
        <authorList>
            <person name="Haro-Moreno J.M."/>
            <person name="Lopez-Perez M."/>
            <person name="De La Torre J.R."/>
            <person name="Picazo A."/>
            <person name="Camacho A."/>
            <person name="Rodriguez-Valera F."/>
        </authorList>
    </citation>
    <scope>NUCLEOTIDE SEQUENCE [LARGE SCALE GENOMIC DNA]</scope>
    <source>
        <strain evidence="4">MED-G57</strain>
    </source>
</reference>
<accession>A0A368DJK9</accession>
<evidence type="ECO:0000259" key="1">
    <source>
        <dbReference type="Pfam" id="PF00534"/>
    </source>
</evidence>
<proteinExistence type="predicted"/>
<dbReference type="AlphaFoldDB" id="A0A368DJK9"/>
<dbReference type="Gene3D" id="3.40.50.2000">
    <property type="entry name" value="Glycogen Phosphorylase B"/>
    <property type="match status" value="2"/>
</dbReference>
<dbReference type="InterPro" id="IPR001296">
    <property type="entry name" value="Glyco_trans_1"/>
</dbReference>
<dbReference type="InterPro" id="IPR001509">
    <property type="entry name" value="Epimerase_deHydtase"/>
</dbReference>
<dbReference type="Pfam" id="PF00534">
    <property type="entry name" value="Glycos_transf_1"/>
    <property type="match status" value="1"/>
</dbReference>
<gene>
    <name evidence="4" type="ORF">DBW71_06045</name>
</gene>
<feature type="domain" description="Glycosyltransferase subfamily 4-like N-terminal" evidence="3">
    <location>
        <begin position="304"/>
        <end position="459"/>
    </location>
</feature>
<dbReference type="PANTHER" id="PTHR12526">
    <property type="entry name" value="GLYCOSYLTRANSFERASE"/>
    <property type="match status" value="1"/>
</dbReference>
<organism evidence="4 5">
    <name type="scientific">PS1 clade bacterium</name>
    <dbReference type="NCBI Taxonomy" id="2175152"/>
    <lineage>
        <taxon>Bacteria</taxon>
        <taxon>Pseudomonadati</taxon>
        <taxon>Pseudomonadota</taxon>
        <taxon>Alphaproteobacteria</taxon>
        <taxon>PS1 clade</taxon>
    </lineage>
</organism>
<dbReference type="GO" id="GO:0016757">
    <property type="term" value="F:glycosyltransferase activity"/>
    <property type="evidence" value="ECO:0007669"/>
    <property type="project" value="InterPro"/>
</dbReference>
<dbReference type="PANTHER" id="PTHR12526:SF634">
    <property type="entry name" value="BLL3361 PROTEIN"/>
    <property type="match status" value="1"/>
</dbReference>
<evidence type="ECO:0000259" key="2">
    <source>
        <dbReference type="Pfam" id="PF01370"/>
    </source>
</evidence>
<dbReference type="InterPro" id="IPR036291">
    <property type="entry name" value="NAD(P)-bd_dom_sf"/>
</dbReference>
<dbReference type="InterPro" id="IPR028098">
    <property type="entry name" value="Glyco_trans_4-like_N"/>
</dbReference>
<feature type="domain" description="Glycosyl transferase family 1" evidence="1">
    <location>
        <begin position="472"/>
        <end position="638"/>
    </location>
</feature>
<name>A0A368DJK9_9PROT</name>
<evidence type="ECO:0000313" key="4">
    <source>
        <dbReference type="EMBL" id="RCL72032.1"/>
    </source>
</evidence>
<dbReference type="CDD" id="cd03819">
    <property type="entry name" value="GT4_WavL-like"/>
    <property type="match status" value="1"/>
</dbReference>
<evidence type="ECO:0000259" key="3">
    <source>
        <dbReference type="Pfam" id="PF13439"/>
    </source>
</evidence>
<dbReference type="Pfam" id="PF01370">
    <property type="entry name" value="Epimerase"/>
    <property type="match status" value="1"/>
</dbReference>
<evidence type="ECO:0000313" key="5">
    <source>
        <dbReference type="Proteomes" id="UP000253570"/>
    </source>
</evidence>
<dbReference type="Proteomes" id="UP000253570">
    <property type="component" value="Unassembled WGS sequence"/>
</dbReference>
<feature type="domain" description="NAD-dependent epimerase/dehydratase" evidence="2">
    <location>
        <begin position="10"/>
        <end position="209"/>
    </location>
</feature>
<comment type="caution">
    <text evidence="4">The sequence shown here is derived from an EMBL/GenBank/DDBJ whole genome shotgun (WGS) entry which is preliminary data.</text>
</comment>
<dbReference type="SUPFAM" id="SSF53756">
    <property type="entry name" value="UDP-Glycosyltransferase/glycogen phosphorylase"/>
    <property type="match status" value="1"/>
</dbReference>
<dbReference type="SUPFAM" id="SSF51735">
    <property type="entry name" value="NAD(P)-binding Rossmann-fold domains"/>
    <property type="match status" value="1"/>
</dbReference>